<proteinExistence type="predicted"/>
<evidence type="ECO:0000256" key="1">
    <source>
        <dbReference type="SAM" id="MobiDB-lite"/>
    </source>
</evidence>
<feature type="region of interest" description="Disordered" evidence="1">
    <location>
        <begin position="38"/>
        <end position="198"/>
    </location>
</feature>
<accession>A0AAV1EZ32</accession>
<feature type="compositionally biased region" description="Basic residues" evidence="1">
    <location>
        <begin position="189"/>
        <end position="198"/>
    </location>
</feature>
<feature type="compositionally biased region" description="Basic and acidic residues" evidence="1">
    <location>
        <begin position="104"/>
        <end position="115"/>
    </location>
</feature>
<protein>
    <submittedName>
        <fullName evidence="2">Uncharacterized protein</fullName>
    </submittedName>
</protein>
<organism evidence="2 3">
    <name type="scientific">Xyrichtys novacula</name>
    <name type="common">Pearly razorfish</name>
    <name type="synonym">Hemipteronotus novacula</name>
    <dbReference type="NCBI Taxonomy" id="13765"/>
    <lineage>
        <taxon>Eukaryota</taxon>
        <taxon>Metazoa</taxon>
        <taxon>Chordata</taxon>
        <taxon>Craniata</taxon>
        <taxon>Vertebrata</taxon>
        <taxon>Euteleostomi</taxon>
        <taxon>Actinopterygii</taxon>
        <taxon>Neopterygii</taxon>
        <taxon>Teleostei</taxon>
        <taxon>Neoteleostei</taxon>
        <taxon>Acanthomorphata</taxon>
        <taxon>Eupercaria</taxon>
        <taxon>Labriformes</taxon>
        <taxon>Labridae</taxon>
        <taxon>Xyrichtys</taxon>
    </lineage>
</organism>
<feature type="compositionally biased region" description="Basic residues" evidence="1">
    <location>
        <begin position="94"/>
        <end position="103"/>
    </location>
</feature>
<dbReference type="Proteomes" id="UP001178508">
    <property type="component" value="Chromosome 3"/>
</dbReference>
<keyword evidence="3" id="KW-1185">Reference proteome</keyword>
<sequence length="198" mass="22313">MSLNQSLLSCLVAACLREEEIRADFFPQLISSLVLAQDRGQRDDTGPSVLTDRREKPGELVMGGSSSKKTFPWQRKKKSPLNKAWSSLKGALPSKKRKKKKKKGVLEKLNLDNLRKDKHSQKRFSLPTDKKEPISQKRFSLGNIRKESIQKTSPGGKEDGGGLGWGEQMEKLRKGSVFDKSFSLPPSRKNCKKMRSID</sequence>
<gene>
    <name evidence="2" type="ORF">XNOV1_A028183</name>
</gene>
<name>A0AAV1EZ32_XYRNO</name>
<feature type="compositionally biased region" description="Basic and acidic residues" evidence="1">
    <location>
        <begin position="168"/>
        <end position="177"/>
    </location>
</feature>
<dbReference type="EMBL" id="OY660866">
    <property type="protein sequence ID" value="CAJ1053879.1"/>
    <property type="molecule type" value="Genomic_DNA"/>
</dbReference>
<feature type="compositionally biased region" description="Basic and acidic residues" evidence="1">
    <location>
        <begin position="39"/>
        <end position="58"/>
    </location>
</feature>
<evidence type="ECO:0000313" key="2">
    <source>
        <dbReference type="EMBL" id="CAJ1053879.1"/>
    </source>
</evidence>
<reference evidence="2" key="1">
    <citation type="submission" date="2023-08" db="EMBL/GenBank/DDBJ databases">
        <authorList>
            <person name="Alioto T."/>
            <person name="Alioto T."/>
            <person name="Gomez Garrido J."/>
        </authorList>
    </citation>
    <scope>NUCLEOTIDE SEQUENCE</scope>
</reference>
<evidence type="ECO:0000313" key="3">
    <source>
        <dbReference type="Proteomes" id="UP001178508"/>
    </source>
</evidence>
<dbReference type="AlphaFoldDB" id="A0AAV1EZ32"/>